<sequence length="101" mass="11179">MTELIVLGSECAVSDQYMELIIEAAEESGLEYTIRKIENAEEIEKWGVQQGCLLGYCPGCHSIATESPDIKFTPALVVNGELKTHGGYHGKEEIMKTWTNT</sequence>
<comment type="caution">
    <text evidence="1">The sequence shown here is derived from an EMBL/GenBank/DDBJ whole genome shotgun (WGS) entry which is preliminary data.</text>
</comment>
<gene>
    <name evidence="1" type="ORF">PQJ61_03055</name>
</gene>
<proteinExistence type="predicted"/>
<dbReference type="EMBL" id="JAQQAL010000009">
    <property type="protein sequence ID" value="MDC7225726.1"/>
    <property type="molecule type" value="Genomic_DNA"/>
</dbReference>
<evidence type="ECO:0000313" key="2">
    <source>
        <dbReference type="Proteomes" id="UP001221217"/>
    </source>
</evidence>
<dbReference type="Gene3D" id="3.40.30.10">
    <property type="entry name" value="Glutaredoxin"/>
    <property type="match status" value="1"/>
</dbReference>
<evidence type="ECO:0000313" key="1">
    <source>
        <dbReference type="EMBL" id="MDC7225726.1"/>
    </source>
</evidence>
<organism evidence="1 2">
    <name type="scientific">Candidatus Thalassospirochaeta sargassi</name>
    <dbReference type="NCBI Taxonomy" id="3119039"/>
    <lineage>
        <taxon>Bacteria</taxon>
        <taxon>Pseudomonadati</taxon>
        <taxon>Spirochaetota</taxon>
        <taxon>Spirochaetia</taxon>
        <taxon>Spirochaetales</taxon>
        <taxon>Spirochaetaceae</taxon>
        <taxon>Candidatus Thalassospirochaeta</taxon>
    </lineage>
</organism>
<protein>
    <recommendedName>
        <fullName evidence="3">Thioredoxin-like fold domain-containing protein</fullName>
    </recommendedName>
</protein>
<name>A0AAJ1IGD1_9SPIO</name>
<evidence type="ECO:0008006" key="3">
    <source>
        <dbReference type="Google" id="ProtNLM"/>
    </source>
</evidence>
<dbReference type="AlphaFoldDB" id="A0AAJ1IGD1"/>
<reference evidence="1 2" key="1">
    <citation type="submission" date="2022-12" db="EMBL/GenBank/DDBJ databases">
        <title>Metagenome assembled genome from gulf of manar.</title>
        <authorList>
            <person name="Kohli P."/>
            <person name="Pk S."/>
            <person name="Venkata Ramana C."/>
            <person name="Sasikala C."/>
        </authorList>
    </citation>
    <scope>NUCLEOTIDE SEQUENCE [LARGE SCALE GENOMIC DNA]</scope>
    <source>
        <strain evidence="1">JB008</strain>
    </source>
</reference>
<dbReference type="Proteomes" id="UP001221217">
    <property type="component" value="Unassembled WGS sequence"/>
</dbReference>
<accession>A0AAJ1IGD1</accession>